<evidence type="ECO:0008006" key="4">
    <source>
        <dbReference type="Google" id="ProtNLM"/>
    </source>
</evidence>
<reference evidence="2" key="1">
    <citation type="submission" date="2020-04" db="EMBL/GenBank/DDBJ databases">
        <authorList>
            <person name="Zhang T."/>
        </authorList>
    </citation>
    <scope>NUCLEOTIDE SEQUENCE</scope>
    <source>
        <strain evidence="2">HKST-UBA02</strain>
    </source>
</reference>
<organism evidence="2 3">
    <name type="scientific">Eiseniibacteriota bacterium</name>
    <dbReference type="NCBI Taxonomy" id="2212470"/>
    <lineage>
        <taxon>Bacteria</taxon>
        <taxon>Candidatus Eiseniibacteriota</taxon>
    </lineage>
</organism>
<comment type="caution">
    <text evidence="2">The sequence shown here is derived from an EMBL/GenBank/DDBJ whole genome shotgun (WGS) entry which is preliminary data.</text>
</comment>
<keyword evidence="1" id="KW-0812">Transmembrane</keyword>
<dbReference type="GO" id="GO:0019867">
    <property type="term" value="C:outer membrane"/>
    <property type="evidence" value="ECO:0007669"/>
    <property type="project" value="InterPro"/>
</dbReference>
<evidence type="ECO:0000313" key="2">
    <source>
        <dbReference type="EMBL" id="MCA9756374.1"/>
    </source>
</evidence>
<dbReference type="EMBL" id="JAGQHS010000051">
    <property type="protein sequence ID" value="MCA9756374.1"/>
    <property type="molecule type" value="Genomic_DNA"/>
</dbReference>
<dbReference type="InterPro" id="IPR007485">
    <property type="entry name" value="LPS_assembly_LptE"/>
</dbReference>
<dbReference type="AlphaFoldDB" id="A0A956NG76"/>
<protein>
    <recommendedName>
        <fullName evidence="4">Lipopolysaccharide-assembly</fullName>
    </recommendedName>
</protein>
<reference evidence="2" key="2">
    <citation type="journal article" date="2021" name="Microbiome">
        <title>Successional dynamics and alternative stable states in a saline activated sludge microbial community over 9 years.</title>
        <authorList>
            <person name="Wang Y."/>
            <person name="Ye J."/>
            <person name="Ju F."/>
            <person name="Liu L."/>
            <person name="Boyd J.A."/>
            <person name="Deng Y."/>
            <person name="Parks D.H."/>
            <person name="Jiang X."/>
            <person name="Yin X."/>
            <person name="Woodcroft B.J."/>
            <person name="Tyson G.W."/>
            <person name="Hugenholtz P."/>
            <person name="Polz M.F."/>
            <person name="Zhang T."/>
        </authorList>
    </citation>
    <scope>NUCLEOTIDE SEQUENCE</scope>
    <source>
        <strain evidence="2">HKST-UBA02</strain>
    </source>
</reference>
<name>A0A956NG76_UNCEI</name>
<evidence type="ECO:0000256" key="1">
    <source>
        <dbReference type="SAM" id="Phobius"/>
    </source>
</evidence>
<accession>A0A956NG76</accession>
<keyword evidence="1" id="KW-0472">Membrane</keyword>
<feature type="transmembrane region" description="Helical" evidence="1">
    <location>
        <begin position="20"/>
        <end position="43"/>
    </location>
</feature>
<dbReference type="GO" id="GO:0043165">
    <property type="term" value="P:Gram-negative-bacterium-type cell outer membrane assembly"/>
    <property type="evidence" value="ECO:0007669"/>
    <property type="project" value="InterPro"/>
</dbReference>
<dbReference type="Proteomes" id="UP000739538">
    <property type="component" value="Unassembled WGS sequence"/>
</dbReference>
<evidence type="ECO:0000313" key="3">
    <source>
        <dbReference type="Proteomes" id="UP000739538"/>
    </source>
</evidence>
<keyword evidence="1" id="KW-1133">Transmembrane helix</keyword>
<dbReference type="Pfam" id="PF04390">
    <property type="entry name" value="LptE"/>
    <property type="match status" value="1"/>
</dbReference>
<gene>
    <name evidence="2" type="ORF">KDA27_11285</name>
</gene>
<proteinExistence type="predicted"/>
<sequence length="191" mass="20960">MSRYETRSPVLGARGSAARIARVASTAWLASAGLALVSISLLLCAGCYSFTGSNLPGHIKALAVPTVRNATLEPGVEQELTDQITERFISDGRLKIASERTAEAVFIGELTNYENKVNNYTASQEPIDYIVVLTLSAQMRDQVKNRDLWKEDRLVATAVYEPGAGETEEEARREAIEILANDIVTKTLEQW</sequence>